<feature type="domain" description="ATP-grasp" evidence="5">
    <location>
        <begin position="116"/>
        <end position="329"/>
    </location>
</feature>
<dbReference type="InterPro" id="IPR052032">
    <property type="entry name" value="ATP-dep_AA_Ligase"/>
</dbReference>
<dbReference type="InterPro" id="IPR011761">
    <property type="entry name" value="ATP-grasp"/>
</dbReference>
<proteinExistence type="predicted"/>
<dbReference type="KEGG" id="dli:dnl_03140"/>
<name>A0A975GED0_9BACT</name>
<evidence type="ECO:0000313" key="6">
    <source>
        <dbReference type="EMBL" id="QTA78102.1"/>
    </source>
</evidence>
<dbReference type="GO" id="GO:0016874">
    <property type="term" value="F:ligase activity"/>
    <property type="evidence" value="ECO:0007669"/>
    <property type="project" value="UniProtKB-KW"/>
</dbReference>
<evidence type="ECO:0000256" key="2">
    <source>
        <dbReference type="ARBA" id="ARBA00022741"/>
    </source>
</evidence>
<evidence type="ECO:0000256" key="3">
    <source>
        <dbReference type="ARBA" id="ARBA00022840"/>
    </source>
</evidence>
<dbReference type="RefSeq" id="WP_207690003.1">
    <property type="nucleotide sequence ID" value="NZ_CP061799.1"/>
</dbReference>
<dbReference type="Pfam" id="PF13535">
    <property type="entry name" value="ATP-grasp_4"/>
    <property type="match status" value="1"/>
</dbReference>
<accession>A0A975GED0</accession>
<sequence>MPETRVIVAGTTPDYIEYIYCKYPGRAMFITACREREKAAETGPAPCDEIVCDLEDLDHVIKLLKEHLSKWNITPAGIACYDCESLELGSRAAQKLGLPFPCPDAISISRNKYFSKQIWHKAGIPCPEAAVVSKLTDIYQFMDHVKAPVIIKPLTGSGSELVFKCENYSRCDQAFHMIKTGLAGHSNLRMYKPGKDEQNIDSRDFFAVETFIQGNEYSCDFIINGPYFEIIRIAGKIPDVNQPAGTTLAYIVPGKLFDEIEYTGFIDQIKKAAEVLGLTRAICMADFIVCNGKAYLLEITPRPGGDCLPRLILKTRGLDIIGLALDFAENRSNILPDCSYFEQSCSEQLAGLRLFSNQAGIIKNINTDLIIQDSRVLECQIRCKPGHRVVLPPDDYDSRVLGHLIFKPSVLHDLETQCLDLSSKLKIEMESDNEFSKILNYGKSRKSS</sequence>
<keyword evidence="1" id="KW-0436">Ligase</keyword>
<reference evidence="6" key="1">
    <citation type="journal article" date="2021" name="Microb. Physiol.">
        <title>Proteogenomic Insights into the Physiology of Marine, Sulfate-Reducing, Filamentous Desulfonema limicola and Desulfonema magnum.</title>
        <authorList>
            <person name="Schnaars V."/>
            <person name="Wohlbrand L."/>
            <person name="Scheve S."/>
            <person name="Hinrichs C."/>
            <person name="Reinhardt R."/>
            <person name="Rabus R."/>
        </authorList>
    </citation>
    <scope>NUCLEOTIDE SEQUENCE</scope>
    <source>
        <strain evidence="6">5ac10</strain>
    </source>
</reference>
<dbReference type="PROSITE" id="PS50975">
    <property type="entry name" value="ATP_GRASP"/>
    <property type="match status" value="1"/>
</dbReference>
<dbReference type="GO" id="GO:0046872">
    <property type="term" value="F:metal ion binding"/>
    <property type="evidence" value="ECO:0007669"/>
    <property type="project" value="InterPro"/>
</dbReference>
<dbReference type="EMBL" id="CP061799">
    <property type="protein sequence ID" value="QTA78102.1"/>
    <property type="molecule type" value="Genomic_DNA"/>
</dbReference>
<evidence type="ECO:0000256" key="1">
    <source>
        <dbReference type="ARBA" id="ARBA00022598"/>
    </source>
</evidence>
<evidence type="ECO:0000313" key="7">
    <source>
        <dbReference type="Proteomes" id="UP000663720"/>
    </source>
</evidence>
<gene>
    <name evidence="6" type="ORF">dnl_03140</name>
</gene>
<dbReference type="Gene3D" id="3.30.470.20">
    <property type="entry name" value="ATP-grasp fold, B domain"/>
    <property type="match status" value="1"/>
</dbReference>
<evidence type="ECO:0000259" key="5">
    <source>
        <dbReference type="PROSITE" id="PS50975"/>
    </source>
</evidence>
<keyword evidence="7" id="KW-1185">Reference proteome</keyword>
<dbReference type="GO" id="GO:0005524">
    <property type="term" value="F:ATP binding"/>
    <property type="evidence" value="ECO:0007669"/>
    <property type="project" value="UniProtKB-UniRule"/>
</dbReference>
<dbReference type="PANTHER" id="PTHR43585">
    <property type="entry name" value="FUMIPYRROLE BIOSYNTHESIS PROTEIN C"/>
    <property type="match status" value="1"/>
</dbReference>
<dbReference type="Proteomes" id="UP000663720">
    <property type="component" value="Chromosome"/>
</dbReference>
<keyword evidence="2 4" id="KW-0547">Nucleotide-binding</keyword>
<protein>
    <submittedName>
        <fullName evidence="6">ATP-grasp fold domain-containing protein</fullName>
    </submittedName>
</protein>
<dbReference type="PANTHER" id="PTHR43585:SF2">
    <property type="entry name" value="ATP-GRASP ENZYME FSQD"/>
    <property type="match status" value="1"/>
</dbReference>
<keyword evidence="3 4" id="KW-0067">ATP-binding</keyword>
<dbReference type="SUPFAM" id="SSF56059">
    <property type="entry name" value="Glutathione synthetase ATP-binding domain-like"/>
    <property type="match status" value="1"/>
</dbReference>
<evidence type="ECO:0000256" key="4">
    <source>
        <dbReference type="PROSITE-ProRule" id="PRU00409"/>
    </source>
</evidence>
<organism evidence="6 7">
    <name type="scientific">Desulfonema limicola</name>
    <dbReference type="NCBI Taxonomy" id="45656"/>
    <lineage>
        <taxon>Bacteria</taxon>
        <taxon>Pseudomonadati</taxon>
        <taxon>Thermodesulfobacteriota</taxon>
        <taxon>Desulfobacteria</taxon>
        <taxon>Desulfobacterales</taxon>
        <taxon>Desulfococcaceae</taxon>
        <taxon>Desulfonema</taxon>
    </lineage>
</organism>
<dbReference type="AlphaFoldDB" id="A0A975GED0"/>